<keyword evidence="3" id="KW-1185">Reference proteome</keyword>
<comment type="caution">
    <text evidence="2">The sequence shown here is derived from an EMBL/GenBank/DDBJ whole genome shotgun (WGS) entry which is preliminary data.</text>
</comment>
<dbReference type="GO" id="GO:0005737">
    <property type="term" value="C:cytoplasm"/>
    <property type="evidence" value="ECO:0007669"/>
    <property type="project" value="TreeGrafter"/>
</dbReference>
<feature type="domain" description="FAD dependent oxidoreductase" evidence="1">
    <location>
        <begin position="37"/>
        <end position="391"/>
    </location>
</feature>
<dbReference type="STRING" id="363999.A0A439CPY5"/>
<accession>A0A439CPY5</accession>
<dbReference type="AlphaFoldDB" id="A0A439CPY5"/>
<evidence type="ECO:0000259" key="1">
    <source>
        <dbReference type="Pfam" id="PF01266"/>
    </source>
</evidence>
<dbReference type="EMBL" id="RYZI01000609">
    <property type="protein sequence ID" value="RWA04214.1"/>
    <property type="molecule type" value="Genomic_DNA"/>
</dbReference>
<dbReference type="InterPro" id="IPR006076">
    <property type="entry name" value="FAD-dep_OxRdtase"/>
</dbReference>
<proteinExistence type="predicted"/>
<dbReference type="PANTHER" id="PTHR13847:SF279">
    <property type="entry name" value="FAD DEPENDENT OXIDOREDUCTASE DOMAIN-CONTAINING PROTEIN-RELATED"/>
    <property type="match status" value="1"/>
</dbReference>
<organism evidence="2 3">
    <name type="scientific">Xylaria grammica</name>
    <dbReference type="NCBI Taxonomy" id="363999"/>
    <lineage>
        <taxon>Eukaryota</taxon>
        <taxon>Fungi</taxon>
        <taxon>Dikarya</taxon>
        <taxon>Ascomycota</taxon>
        <taxon>Pezizomycotina</taxon>
        <taxon>Sordariomycetes</taxon>
        <taxon>Xylariomycetidae</taxon>
        <taxon>Xylariales</taxon>
        <taxon>Xylariaceae</taxon>
        <taxon>Xylaria</taxon>
    </lineage>
</organism>
<dbReference type="PANTHER" id="PTHR13847">
    <property type="entry name" value="SARCOSINE DEHYDROGENASE-RELATED"/>
    <property type="match status" value="1"/>
</dbReference>
<gene>
    <name evidence="2" type="ORF">EKO27_g10890</name>
</gene>
<dbReference type="SUPFAM" id="SSF51905">
    <property type="entry name" value="FAD/NAD(P)-binding domain"/>
    <property type="match status" value="1"/>
</dbReference>
<evidence type="ECO:0000313" key="3">
    <source>
        <dbReference type="Proteomes" id="UP000286045"/>
    </source>
</evidence>
<protein>
    <recommendedName>
        <fullName evidence="1">FAD dependent oxidoreductase domain-containing protein</fullName>
    </recommendedName>
</protein>
<dbReference type="Proteomes" id="UP000286045">
    <property type="component" value="Unassembled WGS sequence"/>
</dbReference>
<sequence length="418" mass="44979">MAPTPFPVPHATVPFWRTELHELDSHRSTPELPEKQDIIIIGAGFAGAALAHYLLKGTSVYKPSITILEAREACSGATGRNGGHLRPDIFNGAASRMKAHGLEVANQVAHFELENAKALTDLIKSASIDCDFKPVTSGPALKHVTYYGPEDAEKTSGVKGALALYTFPAAVIWPYKIVMHLLAAAVAAGVNLQTHTPVRAVSPVADSEGYWTLETTRGPVKAKRVVFATNGYTSGLLNEYTDAILPGRGTCARVVTTASAGPPPLPSCGIVSRSPNTMNNYWGTRPDGSFIVGGAASYRDKRELWHRNFDDNSLIEPAVPFFEQWASKNLVGWEKAEMKIENVWTGIMGYTSDDLPHVGAVPGKKGLYVCAGFIGHGMPNVLLSAKAVAKLLRDDTPLTESGVPACYETSSERLREAR</sequence>
<dbReference type="Gene3D" id="3.30.9.10">
    <property type="entry name" value="D-Amino Acid Oxidase, subunit A, domain 2"/>
    <property type="match status" value="1"/>
</dbReference>
<evidence type="ECO:0000313" key="2">
    <source>
        <dbReference type="EMBL" id="RWA04214.1"/>
    </source>
</evidence>
<name>A0A439CPY5_9PEZI</name>
<dbReference type="Pfam" id="PF01266">
    <property type="entry name" value="DAO"/>
    <property type="match status" value="1"/>
</dbReference>
<dbReference type="InterPro" id="IPR036188">
    <property type="entry name" value="FAD/NAD-bd_sf"/>
</dbReference>
<dbReference type="Gene3D" id="3.50.50.60">
    <property type="entry name" value="FAD/NAD(P)-binding domain"/>
    <property type="match status" value="2"/>
</dbReference>
<reference evidence="2 3" key="1">
    <citation type="submission" date="2018-12" db="EMBL/GenBank/DDBJ databases">
        <title>Draft genome sequence of Xylaria grammica IHI A82.</title>
        <authorList>
            <person name="Buettner E."/>
            <person name="Kellner H."/>
        </authorList>
    </citation>
    <scope>NUCLEOTIDE SEQUENCE [LARGE SCALE GENOMIC DNA]</scope>
    <source>
        <strain evidence="2 3">IHI A82</strain>
    </source>
</reference>